<feature type="non-terminal residue" evidence="5">
    <location>
        <position position="1"/>
    </location>
</feature>
<name>A0A7J6STR7_PEROL</name>
<reference evidence="5 6" key="1">
    <citation type="submission" date="2020-04" db="EMBL/GenBank/DDBJ databases">
        <title>Perkinsus olseni comparative genomics.</title>
        <authorList>
            <person name="Bogema D.R."/>
        </authorList>
    </citation>
    <scope>NUCLEOTIDE SEQUENCE [LARGE SCALE GENOMIC DNA]</scope>
    <source>
        <strain evidence="5">ATCC PRA-205</strain>
    </source>
</reference>
<feature type="compositionally biased region" description="Basic and acidic residues" evidence="2">
    <location>
        <begin position="149"/>
        <end position="158"/>
    </location>
</feature>
<feature type="compositionally biased region" description="Basic residues" evidence="2">
    <location>
        <begin position="191"/>
        <end position="204"/>
    </location>
</feature>
<sequence>MMMHQPAGAAGVATSYYSTRGSSGATTKYNGKSQLLSRDPRKRFESNAWRRRLHQWRSLGNDKRKRYVTRQRIRTMLLTLFYILLIICSQFLVIYFSPQNAQPLTSIVSAFVGVVSIWRATSWLDWIIFVDVLLDVFANRLQAELRGDKDSKEGRNDDDGIGYYDEEEDGSLTEGRSIRSYDDDVEERPYHHQAHSYNGKRRSYYQHSYDGDDEDVDGNYRGRRYDPRVRPRYPSLTKRRLQQLNKRSDDSTPYATRVDEDLSRLYKEASHKLIEQQHAGYQVTRDDVELQEEQIIGLEAEVSELSQTAGTLSSRVKELDNTKHILQEAHDLAEGVISIHHTINTCNEAILNDNVEDAAKDIAKIREIKQKYPKIGEVCDNATIKESKRLEDEVCSSVRKAFDSAIIGADKDG</sequence>
<dbReference type="EMBL" id="JABANM010012293">
    <property type="protein sequence ID" value="KAF4736261.1"/>
    <property type="molecule type" value="Genomic_DNA"/>
</dbReference>
<feature type="compositionally biased region" description="Basic and acidic residues" evidence="2">
    <location>
        <begin position="218"/>
        <end position="229"/>
    </location>
</feature>
<proteinExistence type="predicted"/>
<dbReference type="Proteomes" id="UP000574390">
    <property type="component" value="Unassembled WGS sequence"/>
</dbReference>
<feature type="compositionally biased region" description="Basic and acidic residues" evidence="2">
    <location>
        <begin position="176"/>
        <end position="190"/>
    </location>
</feature>
<comment type="caution">
    <text evidence="5">The sequence shown here is derived from an EMBL/GenBank/DDBJ whole genome shotgun (WGS) entry which is preliminary data.</text>
</comment>
<feature type="region of interest" description="Disordered" evidence="2">
    <location>
        <begin position="149"/>
        <end position="231"/>
    </location>
</feature>
<evidence type="ECO:0000313" key="5">
    <source>
        <dbReference type="EMBL" id="KAF4736261.1"/>
    </source>
</evidence>
<keyword evidence="1" id="KW-0175">Coiled coil</keyword>
<feature type="transmembrane region" description="Helical" evidence="3">
    <location>
        <begin position="73"/>
        <end position="96"/>
    </location>
</feature>
<accession>A0A7J6STR7</accession>
<evidence type="ECO:0000256" key="1">
    <source>
        <dbReference type="SAM" id="Coils"/>
    </source>
</evidence>
<dbReference type="AlphaFoldDB" id="A0A7J6STR7"/>
<dbReference type="InterPro" id="IPR048680">
    <property type="entry name" value="COG4_N"/>
</dbReference>
<keyword evidence="3" id="KW-0472">Membrane</keyword>
<evidence type="ECO:0000256" key="2">
    <source>
        <dbReference type="SAM" id="MobiDB-lite"/>
    </source>
</evidence>
<feature type="coiled-coil region" evidence="1">
    <location>
        <begin position="281"/>
        <end position="308"/>
    </location>
</feature>
<evidence type="ECO:0000256" key="3">
    <source>
        <dbReference type="SAM" id="Phobius"/>
    </source>
</evidence>
<protein>
    <recommendedName>
        <fullName evidence="4">Conserved oligomeric Golgi complex subunit 4 N-terminal domain-containing protein</fullName>
    </recommendedName>
</protein>
<evidence type="ECO:0000313" key="6">
    <source>
        <dbReference type="Proteomes" id="UP000574390"/>
    </source>
</evidence>
<keyword evidence="3" id="KW-1133">Transmembrane helix</keyword>
<organism evidence="5 6">
    <name type="scientific">Perkinsus olseni</name>
    <name type="common">Perkinsus atlanticus</name>
    <dbReference type="NCBI Taxonomy" id="32597"/>
    <lineage>
        <taxon>Eukaryota</taxon>
        <taxon>Sar</taxon>
        <taxon>Alveolata</taxon>
        <taxon>Perkinsozoa</taxon>
        <taxon>Perkinsea</taxon>
        <taxon>Perkinsida</taxon>
        <taxon>Perkinsidae</taxon>
        <taxon>Perkinsus</taxon>
    </lineage>
</organism>
<feature type="domain" description="Conserved oligomeric Golgi complex subunit 4 N-terminal" evidence="4">
    <location>
        <begin position="284"/>
        <end position="371"/>
    </location>
</feature>
<gene>
    <name evidence="5" type="ORF">FOZ62_024880</name>
</gene>
<keyword evidence="3" id="KW-0812">Transmembrane</keyword>
<evidence type="ECO:0000259" key="4">
    <source>
        <dbReference type="Pfam" id="PF20663"/>
    </source>
</evidence>
<dbReference type="Pfam" id="PF20663">
    <property type="entry name" value="COG4_N"/>
    <property type="match status" value="1"/>
</dbReference>